<organism evidence="4 5">
    <name type="scientific">Sphingobacterium griseoflavum</name>
    <dbReference type="NCBI Taxonomy" id="1474952"/>
    <lineage>
        <taxon>Bacteria</taxon>
        <taxon>Pseudomonadati</taxon>
        <taxon>Bacteroidota</taxon>
        <taxon>Sphingobacteriia</taxon>
        <taxon>Sphingobacteriales</taxon>
        <taxon>Sphingobacteriaceae</taxon>
        <taxon>Sphingobacterium</taxon>
    </lineage>
</organism>
<keyword evidence="1" id="KW-1133">Transmembrane helix</keyword>
<comment type="caution">
    <text evidence="4">The sequence shown here is derived from an EMBL/GenBank/DDBJ whole genome shotgun (WGS) entry which is preliminary data.</text>
</comment>
<evidence type="ECO:0000313" key="5">
    <source>
        <dbReference type="Proteomes" id="UP000620550"/>
    </source>
</evidence>
<dbReference type="Pfam" id="PF16344">
    <property type="entry name" value="FecR_C"/>
    <property type="match status" value="1"/>
</dbReference>
<evidence type="ECO:0000256" key="1">
    <source>
        <dbReference type="SAM" id="Phobius"/>
    </source>
</evidence>
<protein>
    <recommendedName>
        <fullName evidence="6">Anti-sigma factor</fullName>
    </recommendedName>
</protein>
<gene>
    <name evidence="4" type="ORF">GCM10017764_08750</name>
</gene>
<keyword evidence="1" id="KW-0472">Membrane</keyword>
<dbReference type="InterPro" id="IPR006860">
    <property type="entry name" value="FecR"/>
</dbReference>
<feature type="domain" description="FecR protein" evidence="2">
    <location>
        <begin position="149"/>
        <end position="249"/>
    </location>
</feature>
<feature type="transmembrane region" description="Helical" evidence="1">
    <location>
        <begin position="63"/>
        <end position="82"/>
    </location>
</feature>
<dbReference type="InterPro" id="IPR012373">
    <property type="entry name" value="Ferrdict_sens_TM"/>
</dbReference>
<accession>A0ABQ3HWP3</accession>
<dbReference type="PIRSF" id="PIRSF018266">
    <property type="entry name" value="FecR"/>
    <property type="match status" value="1"/>
</dbReference>
<dbReference type="RefSeq" id="WP_189625409.1">
    <property type="nucleotide sequence ID" value="NZ_BNAF01000003.1"/>
</dbReference>
<keyword evidence="1" id="KW-0812">Transmembrane</keyword>
<name>A0ABQ3HWP3_9SPHI</name>
<dbReference type="InterPro" id="IPR032508">
    <property type="entry name" value="FecR_C"/>
</dbReference>
<feature type="domain" description="Protein FecR C-terminal" evidence="3">
    <location>
        <begin position="292"/>
        <end position="357"/>
    </location>
</feature>
<evidence type="ECO:0000259" key="2">
    <source>
        <dbReference type="Pfam" id="PF04773"/>
    </source>
</evidence>
<dbReference type="EMBL" id="BNAF01000003">
    <property type="protein sequence ID" value="GHE28544.1"/>
    <property type="molecule type" value="Genomic_DNA"/>
</dbReference>
<dbReference type="Gene3D" id="2.60.120.1440">
    <property type="match status" value="1"/>
</dbReference>
<proteinExistence type="predicted"/>
<evidence type="ECO:0000259" key="3">
    <source>
        <dbReference type="Pfam" id="PF16344"/>
    </source>
</evidence>
<keyword evidence="5" id="KW-1185">Reference proteome</keyword>
<dbReference type="PANTHER" id="PTHR30273:SF2">
    <property type="entry name" value="PROTEIN FECR"/>
    <property type="match status" value="1"/>
</dbReference>
<evidence type="ECO:0000313" key="4">
    <source>
        <dbReference type="EMBL" id="GHE28544.1"/>
    </source>
</evidence>
<reference evidence="5" key="1">
    <citation type="journal article" date="2019" name="Int. J. Syst. Evol. Microbiol.">
        <title>The Global Catalogue of Microorganisms (GCM) 10K type strain sequencing project: providing services to taxonomists for standard genome sequencing and annotation.</title>
        <authorList>
            <consortium name="The Broad Institute Genomics Platform"/>
            <consortium name="The Broad Institute Genome Sequencing Center for Infectious Disease"/>
            <person name="Wu L."/>
            <person name="Ma J."/>
        </authorList>
    </citation>
    <scope>NUCLEOTIDE SEQUENCE [LARGE SCALE GENOMIC DNA]</scope>
    <source>
        <strain evidence="5">CGMCC 1.12966</strain>
    </source>
</reference>
<dbReference type="Gene3D" id="3.55.50.30">
    <property type="match status" value="1"/>
</dbReference>
<evidence type="ECO:0008006" key="6">
    <source>
        <dbReference type="Google" id="ProtNLM"/>
    </source>
</evidence>
<dbReference type="Proteomes" id="UP000620550">
    <property type="component" value="Unassembled WGS sequence"/>
</dbReference>
<dbReference type="Pfam" id="PF04773">
    <property type="entry name" value="FecR"/>
    <property type="match status" value="1"/>
</dbReference>
<sequence length="367" mass="41498">MDNDIFYRKLVRRFRDGLATEEELLLLSALMQSEELEGFFAALMDDELRAVKSMENRRNMVGWLRYAAALILVVGCAVLYWHRSARLKLEAMVDVPPAHNQAVLRLADGKTVHLDTINGVLQVDLGKIRDQQGKTLYEGASHAVNSYHTVQVPKGGRFEMRLDDGTTVMLNAASELVFPTRFAREKREVFLTGEGFFQVRKQADDRDKMLPFIVHTAAQLIEVVGTSFNVQAYQDANTERTTLLEGTVRAQALKTGETKTLHPGQQVSLEGGQVSLSSADMEETLAWKEGAFVFNETPIREIVEQLARWYNVEIYFEGNTNYRYNGYIDRQANLSEVLKTLKRTGDLDYRLKEGKITLLHGSPADDT</sequence>
<dbReference type="PANTHER" id="PTHR30273">
    <property type="entry name" value="PERIPLASMIC SIGNAL SENSOR AND SIGMA FACTOR ACTIVATOR FECR-RELATED"/>
    <property type="match status" value="1"/>
</dbReference>